<reference evidence="6 7" key="1">
    <citation type="submission" date="2020-10" db="EMBL/GenBank/DDBJ databases">
        <title>complete genome sequencing of Lysobacter sp. H23M41.</title>
        <authorList>
            <person name="Bae J.-W."/>
            <person name="Lee S.-Y."/>
        </authorList>
    </citation>
    <scope>NUCLEOTIDE SEQUENCE [LARGE SCALE GENOMIC DNA]</scope>
    <source>
        <strain evidence="6 7">H23M41</strain>
    </source>
</reference>
<evidence type="ECO:0000256" key="3">
    <source>
        <dbReference type="ARBA" id="ARBA00022737"/>
    </source>
</evidence>
<dbReference type="PANTHER" id="PTHR43300">
    <property type="entry name" value="ACETYLTRANSFERASE"/>
    <property type="match status" value="1"/>
</dbReference>
<organism evidence="6 7">
    <name type="scientific">Novilysobacter avium</name>
    <dbReference type="NCBI Taxonomy" id="2781023"/>
    <lineage>
        <taxon>Bacteria</taxon>
        <taxon>Pseudomonadati</taxon>
        <taxon>Pseudomonadota</taxon>
        <taxon>Gammaproteobacteria</taxon>
        <taxon>Lysobacterales</taxon>
        <taxon>Lysobacteraceae</taxon>
        <taxon>Novilysobacter</taxon>
    </lineage>
</organism>
<name>A0A7S6UK05_9GAMM</name>
<dbReference type="PROSITE" id="PS00101">
    <property type="entry name" value="HEXAPEP_TRANSFERASES"/>
    <property type="match status" value="1"/>
</dbReference>
<dbReference type="Pfam" id="PF00132">
    <property type="entry name" value="Hexapep"/>
    <property type="match status" value="1"/>
</dbReference>
<dbReference type="Proteomes" id="UP000593932">
    <property type="component" value="Chromosome"/>
</dbReference>
<feature type="domain" description="Sugar 3,4-ketoisomerase QdtA cupin" evidence="5">
    <location>
        <begin position="154"/>
        <end position="282"/>
    </location>
</feature>
<evidence type="ECO:0000313" key="6">
    <source>
        <dbReference type="EMBL" id="QOW21670.1"/>
    </source>
</evidence>
<sequence>MISPHACVDPAARIGAGCQIAAGAVIGPEVLLGDNVRVGPGALLTGPCCIGNDSTVGAGCILDAGADTTGGELVIETDVQLLAGATIATRVTVARGARIMAGTVVLRSVPPHAIVAGNPAQITGYTLSADRPEAASPATTREREIGAYPTTVRGVTLHRFPRILDLRGNLTVGEFDRSVPFEPKRYFMVFGVPNAEVRGEHAHRTCKQFLICVHGSCSVVADDGVNREEFLLDDAATGLYLPALTWGVQYKYSRDAVLLVFASEYYDSAEYIRDYAEFLALRQ</sequence>
<dbReference type="SUPFAM" id="SSF51182">
    <property type="entry name" value="RmlC-like cupins"/>
    <property type="match status" value="1"/>
</dbReference>
<keyword evidence="2" id="KW-0808">Transferase</keyword>
<dbReference type="InterPro" id="IPR011004">
    <property type="entry name" value="Trimer_LpxA-like_sf"/>
</dbReference>
<dbReference type="CDD" id="cd20292">
    <property type="entry name" value="cupin_QdtA-like"/>
    <property type="match status" value="1"/>
</dbReference>
<accession>A0A7S6UK05</accession>
<evidence type="ECO:0000256" key="1">
    <source>
        <dbReference type="ARBA" id="ARBA00007274"/>
    </source>
</evidence>
<gene>
    <name evidence="6" type="ORF">INQ42_10595</name>
</gene>
<protein>
    <submittedName>
        <fullName evidence="6">WxcM-like domain-containing protein</fullName>
    </submittedName>
</protein>
<dbReference type="Pfam" id="PF05523">
    <property type="entry name" value="FdtA"/>
    <property type="match status" value="1"/>
</dbReference>
<keyword evidence="4" id="KW-0012">Acyltransferase</keyword>
<comment type="similarity">
    <text evidence="1">Belongs to the transferase hexapeptide repeat family.</text>
</comment>
<dbReference type="EMBL" id="CP063657">
    <property type="protein sequence ID" value="QOW21670.1"/>
    <property type="molecule type" value="Genomic_DNA"/>
</dbReference>
<dbReference type="Gene3D" id="2.60.120.10">
    <property type="entry name" value="Jelly Rolls"/>
    <property type="match status" value="1"/>
</dbReference>
<dbReference type="InterPro" id="IPR018357">
    <property type="entry name" value="Hexapep_transf_CS"/>
</dbReference>
<keyword evidence="7" id="KW-1185">Reference proteome</keyword>
<dbReference type="Gene3D" id="2.160.10.10">
    <property type="entry name" value="Hexapeptide repeat proteins"/>
    <property type="match status" value="2"/>
</dbReference>
<keyword evidence="3" id="KW-0677">Repeat</keyword>
<dbReference type="InterPro" id="IPR011051">
    <property type="entry name" value="RmlC_Cupin_sf"/>
</dbReference>
<evidence type="ECO:0000259" key="5">
    <source>
        <dbReference type="Pfam" id="PF05523"/>
    </source>
</evidence>
<dbReference type="InterPro" id="IPR001451">
    <property type="entry name" value="Hexapep"/>
</dbReference>
<evidence type="ECO:0000256" key="4">
    <source>
        <dbReference type="ARBA" id="ARBA00023315"/>
    </source>
</evidence>
<dbReference type="InterPro" id="IPR050179">
    <property type="entry name" value="Trans_hexapeptide_repeat"/>
</dbReference>
<dbReference type="RefSeq" id="WP_194034233.1">
    <property type="nucleotide sequence ID" value="NZ_CP063657.1"/>
</dbReference>
<dbReference type="InterPro" id="IPR008894">
    <property type="entry name" value="QdtA_cupin_dom"/>
</dbReference>
<evidence type="ECO:0000313" key="7">
    <source>
        <dbReference type="Proteomes" id="UP000593932"/>
    </source>
</evidence>
<proteinExistence type="inferred from homology"/>
<dbReference type="InterPro" id="IPR014710">
    <property type="entry name" value="RmlC-like_jellyroll"/>
</dbReference>
<evidence type="ECO:0000256" key="2">
    <source>
        <dbReference type="ARBA" id="ARBA00022679"/>
    </source>
</evidence>
<dbReference type="SUPFAM" id="SSF51161">
    <property type="entry name" value="Trimeric LpxA-like enzymes"/>
    <property type="match status" value="1"/>
</dbReference>